<organism evidence="2 3">
    <name type="scientific">Platanthera guangdongensis</name>
    <dbReference type="NCBI Taxonomy" id="2320717"/>
    <lineage>
        <taxon>Eukaryota</taxon>
        <taxon>Viridiplantae</taxon>
        <taxon>Streptophyta</taxon>
        <taxon>Embryophyta</taxon>
        <taxon>Tracheophyta</taxon>
        <taxon>Spermatophyta</taxon>
        <taxon>Magnoliopsida</taxon>
        <taxon>Liliopsida</taxon>
        <taxon>Asparagales</taxon>
        <taxon>Orchidaceae</taxon>
        <taxon>Orchidoideae</taxon>
        <taxon>Orchideae</taxon>
        <taxon>Orchidinae</taxon>
        <taxon>Platanthera</taxon>
    </lineage>
</organism>
<keyword evidence="3" id="KW-1185">Reference proteome</keyword>
<reference evidence="2 3" key="1">
    <citation type="journal article" date="2022" name="Nat. Plants">
        <title>Genomes of leafy and leafless Platanthera orchids illuminate the evolution of mycoheterotrophy.</title>
        <authorList>
            <person name="Li M.H."/>
            <person name="Liu K.W."/>
            <person name="Li Z."/>
            <person name="Lu H.C."/>
            <person name="Ye Q.L."/>
            <person name="Zhang D."/>
            <person name="Wang J.Y."/>
            <person name="Li Y.F."/>
            <person name="Zhong Z.M."/>
            <person name="Liu X."/>
            <person name="Yu X."/>
            <person name="Liu D.K."/>
            <person name="Tu X.D."/>
            <person name="Liu B."/>
            <person name="Hao Y."/>
            <person name="Liao X.Y."/>
            <person name="Jiang Y.T."/>
            <person name="Sun W.H."/>
            <person name="Chen J."/>
            <person name="Chen Y.Q."/>
            <person name="Ai Y."/>
            <person name="Zhai J.W."/>
            <person name="Wu S.S."/>
            <person name="Zhou Z."/>
            <person name="Hsiao Y.Y."/>
            <person name="Wu W.L."/>
            <person name="Chen Y.Y."/>
            <person name="Lin Y.F."/>
            <person name="Hsu J.L."/>
            <person name="Li C.Y."/>
            <person name="Wang Z.W."/>
            <person name="Zhao X."/>
            <person name="Zhong W.Y."/>
            <person name="Ma X.K."/>
            <person name="Ma L."/>
            <person name="Huang J."/>
            <person name="Chen G.Z."/>
            <person name="Huang M.Z."/>
            <person name="Huang L."/>
            <person name="Peng D.H."/>
            <person name="Luo Y.B."/>
            <person name="Zou S.Q."/>
            <person name="Chen S.P."/>
            <person name="Lan S."/>
            <person name="Tsai W.C."/>
            <person name="Van de Peer Y."/>
            <person name="Liu Z.J."/>
        </authorList>
    </citation>
    <scope>NUCLEOTIDE SEQUENCE [LARGE SCALE GENOMIC DNA]</scope>
    <source>
        <strain evidence="2">Lor288</strain>
    </source>
</reference>
<dbReference type="Proteomes" id="UP001412067">
    <property type="component" value="Unassembled WGS sequence"/>
</dbReference>
<evidence type="ECO:0000313" key="3">
    <source>
        <dbReference type="Proteomes" id="UP001412067"/>
    </source>
</evidence>
<gene>
    <name evidence="2" type="ORF">KSP40_PGU015878</name>
</gene>
<accession>A0ABR2N2X3</accession>
<sequence length="74" mass="8735">MEEAALNCISLSNPDIQKSVSLLRQVGNVLFSTIEIFHFELELGFLFLMFYSHSLVNFIRFCSLMMYFQLRIFM</sequence>
<evidence type="ECO:0000256" key="1">
    <source>
        <dbReference type="SAM" id="Phobius"/>
    </source>
</evidence>
<feature type="transmembrane region" description="Helical" evidence="1">
    <location>
        <begin position="45"/>
        <end position="68"/>
    </location>
</feature>
<protein>
    <submittedName>
        <fullName evidence="2">Uncharacterized protein</fullName>
    </submittedName>
</protein>
<name>A0ABR2N2X3_9ASPA</name>
<keyword evidence="1" id="KW-0812">Transmembrane</keyword>
<keyword evidence="1" id="KW-0472">Membrane</keyword>
<comment type="caution">
    <text evidence="2">The sequence shown here is derived from an EMBL/GenBank/DDBJ whole genome shotgun (WGS) entry which is preliminary data.</text>
</comment>
<proteinExistence type="predicted"/>
<dbReference type="EMBL" id="JBBWWR010000002">
    <property type="protein sequence ID" value="KAK8970518.1"/>
    <property type="molecule type" value="Genomic_DNA"/>
</dbReference>
<keyword evidence="1" id="KW-1133">Transmembrane helix</keyword>
<evidence type="ECO:0000313" key="2">
    <source>
        <dbReference type="EMBL" id="KAK8970518.1"/>
    </source>
</evidence>